<keyword evidence="3" id="KW-0805">Transcription regulation</keyword>
<dbReference type="Gene3D" id="2.60.40.10">
    <property type="entry name" value="Immunoglobulins"/>
    <property type="match status" value="1"/>
</dbReference>
<keyword evidence="4" id="KW-0238">DNA-binding</keyword>
<dbReference type="EMBL" id="JAANQT010001359">
    <property type="protein sequence ID" value="KAG1305469.1"/>
    <property type="molecule type" value="Genomic_DNA"/>
</dbReference>
<protein>
    <recommendedName>
        <fullName evidence="12">LAG1-DNAbind-domain-containing protein</fullName>
    </recommendedName>
</protein>
<reference evidence="10" key="1">
    <citation type="journal article" date="2020" name="Microb. Genom.">
        <title>Genetic diversity of clinical and environmental Mucorales isolates obtained from an investigation of mucormycosis cases among solid organ transplant recipients.</title>
        <authorList>
            <person name="Nguyen M.H."/>
            <person name="Kaul D."/>
            <person name="Muto C."/>
            <person name="Cheng S.J."/>
            <person name="Richter R.A."/>
            <person name="Bruno V.M."/>
            <person name="Liu G."/>
            <person name="Beyhan S."/>
            <person name="Sundermann A.J."/>
            <person name="Mounaud S."/>
            <person name="Pasculle A.W."/>
            <person name="Nierman W.C."/>
            <person name="Driscoll E."/>
            <person name="Cumbie R."/>
            <person name="Clancy C.J."/>
            <person name="Dupont C.L."/>
        </authorList>
    </citation>
    <scope>NUCLEOTIDE SEQUENCE</scope>
    <source>
        <strain evidence="10">GL11</strain>
    </source>
</reference>
<dbReference type="Proteomes" id="UP000716291">
    <property type="component" value="Unassembled WGS sequence"/>
</dbReference>
<dbReference type="PANTHER" id="PTHR10665">
    <property type="entry name" value="RECOMBINING BINDING PROTEIN SUPPRESSOR OF HAIRLESS"/>
    <property type="match status" value="1"/>
</dbReference>
<dbReference type="SUPFAM" id="SSF81296">
    <property type="entry name" value="E set domains"/>
    <property type="match status" value="1"/>
</dbReference>
<dbReference type="GO" id="GO:0001228">
    <property type="term" value="F:DNA-binding transcription activator activity, RNA polymerase II-specific"/>
    <property type="evidence" value="ECO:0007669"/>
    <property type="project" value="InterPro"/>
</dbReference>
<comment type="subcellular location">
    <subcellularLocation>
        <location evidence="1">Nucleus</location>
    </subcellularLocation>
</comment>
<feature type="domain" description="Beta-trefoil DNA-binding" evidence="9">
    <location>
        <begin position="455"/>
        <end position="762"/>
    </location>
</feature>
<gene>
    <name evidence="10" type="ORF">G6F64_008354</name>
</gene>
<dbReference type="FunFam" id="2.60.40.1450:FF:000003">
    <property type="entry name" value="Related to J kappa-recombination signal binding protein"/>
    <property type="match status" value="1"/>
</dbReference>
<sequence length="891" mass="99142">MTGIPPQHDIIKHNIIFHNNDTKPQPPSPETPTSSSSSRKRKQDFQFTPDHLSFPQYNYAEPQTSLALQHEKFIQSLHPDGSVGENEELMVVNFDQSNPFPRLTQPIDLDDLLQQRQAFQTWDASSSSPIQSPTRYSPGTPGFFTPGFLESLQEHQVYDHSLSMDYGSHHFNQEYNPLLVKLEEQTPEKNLVSQSGENVTSLFPSDHASIVRPNKEHPIRRSSTHTTASSPHRLVHLSPHKIKPFIQHYLANSITPSSATQLGEKTVIVLTSKVAQKSYGTEKRFLCPPPTAILVGTSWWTTKEKIQDKDETLRIPSLEKDILLAPPKLTVSISGETSTQAGQLEWYTVSGTTVGQTGQIKPPIKPESTSRFRSSESRHPPADAYSNERQELLAAGKSVSKHLYIHDADEKRKRVECLVRLQLANGLQLGPLASKAIKVISKPSKKRQSIKNMELCIHHGTTVSLFNRIRSQTVSTKYLGVSTSKGSPLAFPGLAFQNEKSRTSEGTCFVARTTSWDPFVIWIVDTSASTEEEGESPEDYIGHHAFARSTPYPPPPPIALKNKTGGLVPIHYNQHVVLQCLTTGLVSPVMIIRKVDRASTVVGGARDDVSGSGGEFGDEVLGDPVSQLHKIALQIVQDPKMSGMQSPDPRMPRTSQPVTYLACLNDMVGMHKTSEGRTWVSPGWDDSITSQEGGKIIRKRRVSTDVQPETLMSCMSLSDYPRRRVNSLEDAALYPAHLSRKSSVSSLSSSTSRSTHHLGAFWSEDVSDAAVWTLVGTDCATYTFWSPFLDDPTTPLSTGPFPALSHFFTSTNKLDHERFLTMHGENFSRDLQVWFGDVKANHTEYRSRELIICKVPPRHELMEVKKVYGDLPILLVRGDGTICKTGKYFSL</sequence>
<dbReference type="Pfam" id="PF20144">
    <property type="entry name" value="TIG_SUH"/>
    <property type="match status" value="1"/>
</dbReference>
<dbReference type="GO" id="GO:0005634">
    <property type="term" value="C:nucleus"/>
    <property type="evidence" value="ECO:0007669"/>
    <property type="project" value="UniProtKB-SubCell"/>
</dbReference>
<feature type="region of interest" description="Disordered" evidence="7">
    <location>
        <begin position="18"/>
        <end position="44"/>
    </location>
</feature>
<evidence type="ECO:0000259" key="9">
    <source>
        <dbReference type="SMART" id="SM01268"/>
    </source>
</evidence>
<comment type="similarity">
    <text evidence="2">Belongs to the Su(H) family.</text>
</comment>
<dbReference type="SMART" id="SM01267">
    <property type="entry name" value="LAG1_DNAbind"/>
    <property type="match status" value="1"/>
</dbReference>
<feature type="compositionally biased region" description="Basic and acidic residues" evidence="7">
    <location>
        <begin position="368"/>
        <end position="387"/>
    </location>
</feature>
<keyword evidence="5" id="KW-0804">Transcription</keyword>
<comment type="caution">
    <text evidence="10">The sequence shown here is derived from an EMBL/GenBank/DDBJ whole genome shotgun (WGS) entry which is preliminary data.</text>
</comment>
<accession>A0A9P7BQC5</accession>
<dbReference type="InterPro" id="IPR037095">
    <property type="entry name" value="RBP-J/Cbf11_DNA-bd_sf"/>
</dbReference>
<dbReference type="InterPro" id="IPR015351">
    <property type="entry name" value="RBP-J/Cbf11/Cbf12_DNA-bd"/>
</dbReference>
<dbReference type="InterPro" id="IPR036358">
    <property type="entry name" value="BTD_sf"/>
</dbReference>
<dbReference type="InterPro" id="IPR038007">
    <property type="entry name" value="RBP-Jkappa_IPT"/>
</dbReference>
<dbReference type="InterPro" id="IPR040159">
    <property type="entry name" value="CLS_fam"/>
</dbReference>
<keyword evidence="6" id="KW-0539">Nucleus</keyword>
<dbReference type="InterPro" id="IPR015350">
    <property type="entry name" value="Beta-trefoil_DNA-bd_dom"/>
</dbReference>
<dbReference type="GO" id="GO:0000978">
    <property type="term" value="F:RNA polymerase II cis-regulatory region sequence-specific DNA binding"/>
    <property type="evidence" value="ECO:0007669"/>
    <property type="project" value="InterPro"/>
</dbReference>
<evidence type="ECO:0000313" key="11">
    <source>
        <dbReference type="Proteomes" id="UP000716291"/>
    </source>
</evidence>
<organism evidence="10 11">
    <name type="scientific">Rhizopus oryzae</name>
    <name type="common">Mucormycosis agent</name>
    <name type="synonym">Rhizopus arrhizus var. delemar</name>
    <dbReference type="NCBI Taxonomy" id="64495"/>
    <lineage>
        <taxon>Eukaryota</taxon>
        <taxon>Fungi</taxon>
        <taxon>Fungi incertae sedis</taxon>
        <taxon>Mucoromycota</taxon>
        <taxon>Mucoromycotina</taxon>
        <taxon>Mucoromycetes</taxon>
        <taxon>Mucorales</taxon>
        <taxon>Mucorineae</taxon>
        <taxon>Rhizopodaceae</taxon>
        <taxon>Rhizopus</taxon>
    </lineage>
</organism>
<dbReference type="SUPFAM" id="SSF110217">
    <property type="entry name" value="DNA-binding protein LAG-1 (CSL)"/>
    <property type="match status" value="1"/>
</dbReference>
<evidence type="ECO:0000259" key="8">
    <source>
        <dbReference type="SMART" id="SM01267"/>
    </source>
</evidence>
<keyword evidence="11" id="KW-1185">Reference proteome</keyword>
<dbReference type="AlphaFoldDB" id="A0A9P7BQC5"/>
<proteinExistence type="inferred from homology"/>
<dbReference type="InterPro" id="IPR013783">
    <property type="entry name" value="Ig-like_fold"/>
</dbReference>
<evidence type="ECO:0000313" key="10">
    <source>
        <dbReference type="EMBL" id="KAG1305469.1"/>
    </source>
</evidence>
<dbReference type="Pfam" id="PF09270">
    <property type="entry name" value="BTD"/>
    <property type="match status" value="1"/>
</dbReference>
<evidence type="ECO:0000256" key="1">
    <source>
        <dbReference type="ARBA" id="ARBA00004123"/>
    </source>
</evidence>
<evidence type="ECO:0000256" key="5">
    <source>
        <dbReference type="ARBA" id="ARBA00023163"/>
    </source>
</evidence>
<feature type="region of interest" description="Disordered" evidence="7">
    <location>
        <begin position="355"/>
        <end position="387"/>
    </location>
</feature>
<evidence type="ECO:0000256" key="4">
    <source>
        <dbReference type="ARBA" id="ARBA00023125"/>
    </source>
</evidence>
<feature type="domain" description="RBP-J/Cbf11/Cbf12 DNA binding" evidence="8">
    <location>
        <begin position="266"/>
        <end position="454"/>
    </location>
</feature>
<evidence type="ECO:0000256" key="3">
    <source>
        <dbReference type="ARBA" id="ARBA00023015"/>
    </source>
</evidence>
<evidence type="ECO:0008006" key="12">
    <source>
        <dbReference type="Google" id="ProtNLM"/>
    </source>
</evidence>
<dbReference type="SUPFAM" id="SSF49417">
    <property type="entry name" value="p53-like transcription factors"/>
    <property type="match status" value="1"/>
</dbReference>
<evidence type="ECO:0000256" key="6">
    <source>
        <dbReference type="ARBA" id="ARBA00023242"/>
    </source>
</evidence>
<dbReference type="SMART" id="SM01268">
    <property type="entry name" value="BTD"/>
    <property type="match status" value="1"/>
</dbReference>
<dbReference type="InterPro" id="IPR008967">
    <property type="entry name" value="p53-like_TF_DNA-bd_sf"/>
</dbReference>
<name>A0A9P7BQC5_RHIOR</name>
<evidence type="ECO:0000256" key="7">
    <source>
        <dbReference type="SAM" id="MobiDB-lite"/>
    </source>
</evidence>
<evidence type="ECO:0000256" key="2">
    <source>
        <dbReference type="ARBA" id="ARBA00009704"/>
    </source>
</evidence>
<dbReference type="Pfam" id="PF09271">
    <property type="entry name" value="LAG1-DNAbind"/>
    <property type="match status" value="1"/>
</dbReference>
<dbReference type="Gene3D" id="2.60.40.1450">
    <property type="entry name" value="LAG1, DNA binding domain"/>
    <property type="match status" value="1"/>
</dbReference>
<dbReference type="InterPro" id="IPR014756">
    <property type="entry name" value="Ig_E-set"/>
</dbReference>